<proteinExistence type="predicted"/>
<evidence type="ECO:0000313" key="4">
    <source>
        <dbReference type="Proteomes" id="UP001221757"/>
    </source>
</evidence>
<feature type="compositionally biased region" description="Polar residues" evidence="1">
    <location>
        <begin position="51"/>
        <end position="60"/>
    </location>
</feature>
<comment type="caution">
    <text evidence="3">The sequence shown here is derived from an EMBL/GenBank/DDBJ whole genome shotgun (WGS) entry which is preliminary data.</text>
</comment>
<accession>A0AAD7DWN9</accession>
<evidence type="ECO:0000256" key="1">
    <source>
        <dbReference type="SAM" id="MobiDB-lite"/>
    </source>
</evidence>
<feature type="region of interest" description="Disordered" evidence="1">
    <location>
        <begin position="42"/>
        <end position="84"/>
    </location>
</feature>
<keyword evidence="2" id="KW-0732">Signal</keyword>
<feature type="chain" id="PRO_5041958550" evidence="2">
    <location>
        <begin position="20"/>
        <end position="320"/>
    </location>
</feature>
<evidence type="ECO:0000313" key="3">
    <source>
        <dbReference type="EMBL" id="KAJ7700710.1"/>
    </source>
</evidence>
<sequence>MQIPLLVHVTLTLAVITSATPVLNTGTGDSLSHSVHLPKGLVGSKGVGGTTHASPNTHTKAASLKTQTPQPPATPRPATTNTPMLKPKTFAIYNAAEGSPTKFPALHGVPLSLGNVETEGIFYNASQAGDPNCGWVAVAGRKLPNLTPVTPNAGPVANFPKLAGITLPWQLPPYTAAQYCAWVIYCCNKATIYPVFADHEQDFCQDFFSQSTAKTSSIVTAKLASSSKAIASSAKVSASSVKPSSVVSSIKPASSSKAAVSSSAKPSSTVSSVNPASSSKAPVSTSLVIRQAKQCRIVHQAGKLIKSSSFSKDHFISRTP</sequence>
<gene>
    <name evidence="3" type="ORF">B0H17DRAFT_1128575</name>
</gene>
<dbReference type="Proteomes" id="UP001221757">
    <property type="component" value="Unassembled WGS sequence"/>
</dbReference>
<organism evidence="3 4">
    <name type="scientific">Mycena rosella</name>
    <name type="common">Pink bonnet</name>
    <name type="synonym">Agaricus rosellus</name>
    <dbReference type="NCBI Taxonomy" id="1033263"/>
    <lineage>
        <taxon>Eukaryota</taxon>
        <taxon>Fungi</taxon>
        <taxon>Dikarya</taxon>
        <taxon>Basidiomycota</taxon>
        <taxon>Agaricomycotina</taxon>
        <taxon>Agaricomycetes</taxon>
        <taxon>Agaricomycetidae</taxon>
        <taxon>Agaricales</taxon>
        <taxon>Marasmiineae</taxon>
        <taxon>Mycenaceae</taxon>
        <taxon>Mycena</taxon>
    </lineage>
</organism>
<reference evidence="3" key="1">
    <citation type="submission" date="2023-03" db="EMBL/GenBank/DDBJ databases">
        <title>Massive genome expansion in bonnet fungi (Mycena s.s.) driven by repeated elements and novel gene families across ecological guilds.</title>
        <authorList>
            <consortium name="Lawrence Berkeley National Laboratory"/>
            <person name="Harder C.B."/>
            <person name="Miyauchi S."/>
            <person name="Viragh M."/>
            <person name="Kuo A."/>
            <person name="Thoen E."/>
            <person name="Andreopoulos B."/>
            <person name="Lu D."/>
            <person name="Skrede I."/>
            <person name="Drula E."/>
            <person name="Henrissat B."/>
            <person name="Morin E."/>
            <person name="Kohler A."/>
            <person name="Barry K."/>
            <person name="LaButti K."/>
            <person name="Morin E."/>
            <person name="Salamov A."/>
            <person name="Lipzen A."/>
            <person name="Mereny Z."/>
            <person name="Hegedus B."/>
            <person name="Baldrian P."/>
            <person name="Stursova M."/>
            <person name="Weitz H."/>
            <person name="Taylor A."/>
            <person name="Grigoriev I.V."/>
            <person name="Nagy L.G."/>
            <person name="Martin F."/>
            <person name="Kauserud H."/>
        </authorList>
    </citation>
    <scope>NUCLEOTIDE SEQUENCE</scope>
    <source>
        <strain evidence="3">CBHHK067</strain>
    </source>
</reference>
<keyword evidence="4" id="KW-1185">Reference proteome</keyword>
<name>A0AAD7DWN9_MYCRO</name>
<dbReference type="EMBL" id="JARKIE010000019">
    <property type="protein sequence ID" value="KAJ7700710.1"/>
    <property type="molecule type" value="Genomic_DNA"/>
</dbReference>
<evidence type="ECO:0000256" key="2">
    <source>
        <dbReference type="SAM" id="SignalP"/>
    </source>
</evidence>
<feature type="region of interest" description="Disordered" evidence="1">
    <location>
        <begin position="265"/>
        <end position="284"/>
    </location>
</feature>
<protein>
    <submittedName>
        <fullName evidence="3">Uncharacterized protein</fullName>
    </submittedName>
</protein>
<dbReference type="AlphaFoldDB" id="A0AAD7DWN9"/>
<feature type="signal peptide" evidence="2">
    <location>
        <begin position="1"/>
        <end position="19"/>
    </location>
</feature>